<dbReference type="GO" id="GO:0070534">
    <property type="term" value="P:protein K63-linked ubiquitination"/>
    <property type="evidence" value="ECO:0007669"/>
    <property type="project" value="TreeGrafter"/>
</dbReference>
<feature type="active site" description="Glycyl thioester intermediate" evidence="10 11">
    <location>
        <position position="700"/>
    </location>
</feature>
<dbReference type="FunFam" id="2.20.70.10:FF:000009">
    <property type="entry name" value="E3 ubiquitin-protein ligase"/>
    <property type="match status" value="1"/>
</dbReference>
<dbReference type="FunFam" id="3.30.2160.10:FF:000003">
    <property type="entry name" value="E3 ubiquitin-protein ligase"/>
    <property type="match status" value="1"/>
</dbReference>
<name>A0A8C7TEK1_ONCMY</name>
<evidence type="ECO:0000256" key="1">
    <source>
        <dbReference type="ARBA" id="ARBA00000885"/>
    </source>
</evidence>
<dbReference type="FunFam" id="2.20.70.10:FF:000005">
    <property type="entry name" value="E3 ubiquitin-protein ligase"/>
    <property type="match status" value="1"/>
</dbReference>
<dbReference type="GO" id="GO:0061630">
    <property type="term" value="F:ubiquitin protein ligase activity"/>
    <property type="evidence" value="ECO:0007669"/>
    <property type="project" value="UniProtKB-EC"/>
</dbReference>
<evidence type="ECO:0000256" key="3">
    <source>
        <dbReference type="ARBA" id="ARBA00004906"/>
    </source>
</evidence>
<dbReference type="Gene3D" id="2.20.70.10">
    <property type="match status" value="4"/>
</dbReference>
<dbReference type="InterPro" id="IPR035983">
    <property type="entry name" value="Hect_E3_ubiquitin_ligase"/>
</dbReference>
<evidence type="ECO:0000256" key="2">
    <source>
        <dbReference type="ARBA" id="ARBA00004123"/>
    </source>
</evidence>
<dbReference type="Gene3D" id="2.60.40.150">
    <property type="entry name" value="C2 domain"/>
    <property type="match status" value="1"/>
</dbReference>
<dbReference type="SUPFAM" id="SSF56204">
    <property type="entry name" value="Hect, E3 ligase catalytic domain"/>
    <property type="match status" value="1"/>
</dbReference>
<dbReference type="FunFam" id="2.20.70.10:FF:000063">
    <property type="entry name" value="E3 ubiquitin-protein ligase NEDD4"/>
    <property type="match status" value="1"/>
</dbReference>
<reference evidence="16" key="3">
    <citation type="submission" date="2025-09" db="UniProtKB">
        <authorList>
            <consortium name="Ensembl"/>
        </authorList>
    </citation>
    <scope>IDENTIFICATION</scope>
</reference>
<dbReference type="Pfam" id="PF00397">
    <property type="entry name" value="WW"/>
    <property type="match status" value="4"/>
</dbReference>
<feature type="compositionally biased region" description="Pro residues" evidence="12">
    <location>
        <begin position="199"/>
        <end position="213"/>
    </location>
</feature>
<feature type="domain" description="C2" evidence="13">
    <location>
        <begin position="1"/>
        <end position="117"/>
    </location>
</feature>
<dbReference type="Pfam" id="PF00632">
    <property type="entry name" value="HECT"/>
    <property type="match status" value="1"/>
</dbReference>
<comment type="catalytic activity">
    <reaction evidence="1 9">
        <text>S-ubiquitinyl-[E2 ubiquitin-conjugating enzyme]-L-cysteine + [acceptor protein]-L-lysine = [E2 ubiquitin-conjugating enzyme]-L-cysteine + N(6)-ubiquitinyl-[acceptor protein]-L-lysine.</text>
        <dbReference type="EC" id="2.3.2.26"/>
    </reaction>
</comment>
<organism evidence="16 17">
    <name type="scientific">Oncorhynchus mykiss</name>
    <name type="common">Rainbow trout</name>
    <name type="synonym">Salmo gairdneri</name>
    <dbReference type="NCBI Taxonomy" id="8022"/>
    <lineage>
        <taxon>Eukaryota</taxon>
        <taxon>Metazoa</taxon>
        <taxon>Chordata</taxon>
        <taxon>Craniata</taxon>
        <taxon>Vertebrata</taxon>
        <taxon>Euteleostomi</taxon>
        <taxon>Actinopterygii</taxon>
        <taxon>Neopterygii</taxon>
        <taxon>Teleostei</taxon>
        <taxon>Protacanthopterygii</taxon>
        <taxon>Salmoniformes</taxon>
        <taxon>Salmonidae</taxon>
        <taxon>Salmoninae</taxon>
        <taxon>Oncorhynchus</taxon>
    </lineage>
</organism>
<reference evidence="16" key="2">
    <citation type="submission" date="2025-08" db="UniProtKB">
        <authorList>
            <consortium name="Ensembl"/>
        </authorList>
    </citation>
    <scope>IDENTIFICATION</scope>
</reference>
<dbReference type="Gene3D" id="3.90.1750.10">
    <property type="entry name" value="Hect, E3 ligase catalytic domains"/>
    <property type="match status" value="2"/>
</dbReference>
<dbReference type="PANTHER" id="PTHR11254:SF66">
    <property type="entry name" value="E3 UBIQUITIN-PROTEIN LIGASE ITCHY HOMOLOG"/>
    <property type="match status" value="1"/>
</dbReference>
<evidence type="ECO:0000259" key="14">
    <source>
        <dbReference type="PROSITE" id="PS50020"/>
    </source>
</evidence>
<dbReference type="InterPro" id="IPR035892">
    <property type="entry name" value="C2_domain_sf"/>
</dbReference>
<evidence type="ECO:0000256" key="6">
    <source>
        <dbReference type="ARBA" id="ARBA00022786"/>
    </source>
</evidence>
<dbReference type="InterPro" id="IPR036020">
    <property type="entry name" value="WW_dom_sf"/>
</dbReference>
<dbReference type="SUPFAM" id="SSF49562">
    <property type="entry name" value="C2 domain (Calcium/lipid-binding domain, CaLB)"/>
    <property type="match status" value="1"/>
</dbReference>
<dbReference type="AlphaFoldDB" id="A0A8C7TEK1"/>
<evidence type="ECO:0000259" key="15">
    <source>
        <dbReference type="PROSITE" id="PS50237"/>
    </source>
</evidence>
<feature type="domain" description="WW" evidence="14">
    <location>
        <begin position="390"/>
        <end position="423"/>
    </location>
</feature>
<dbReference type="SMART" id="SM00456">
    <property type="entry name" value="WW"/>
    <property type="match status" value="4"/>
</dbReference>
<dbReference type="GO" id="GO:0005737">
    <property type="term" value="C:cytoplasm"/>
    <property type="evidence" value="ECO:0007669"/>
    <property type="project" value="TreeGrafter"/>
</dbReference>
<evidence type="ECO:0000256" key="8">
    <source>
        <dbReference type="ARBA" id="ARBA00023242"/>
    </source>
</evidence>
<protein>
    <recommendedName>
        <fullName evidence="9">E3 ubiquitin-protein ligase</fullName>
        <ecNumber evidence="9">2.3.2.26</ecNumber>
    </recommendedName>
</protein>
<dbReference type="SUPFAM" id="SSF51045">
    <property type="entry name" value="WW domain"/>
    <property type="match status" value="4"/>
</dbReference>
<dbReference type="PIRSF" id="PIRSF001569">
    <property type="entry name" value="E3_ub_ligase_SMURF1"/>
    <property type="match status" value="1"/>
</dbReference>
<dbReference type="GO" id="GO:0005634">
    <property type="term" value="C:nucleus"/>
    <property type="evidence" value="ECO:0007669"/>
    <property type="project" value="UniProtKB-SubCell"/>
</dbReference>
<feature type="domain" description="HECT" evidence="15">
    <location>
        <begin position="477"/>
        <end position="732"/>
    </location>
</feature>
<dbReference type="PROSITE" id="PS50004">
    <property type="entry name" value="C2"/>
    <property type="match status" value="1"/>
</dbReference>
<evidence type="ECO:0000313" key="17">
    <source>
        <dbReference type="Proteomes" id="UP000694395"/>
    </source>
</evidence>
<feature type="region of interest" description="Disordered" evidence="12">
    <location>
        <begin position="182"/>
        <end position="219"/>
    </location>
</feature>
<keyword evidence="5" id="KW-0677">Repeat</keyword>
<keyword evidence="7" id="KW-0832">Ubl conjugation</keyword>
<feature type="domain" description="WW" evidence="14">
    <location>
        <begin position="271"/>
        <end position="304"/>
    </location>
</feature>
<dbReference type="GeneTree" id="ENSGT00940000157014"/>
<dbReference type="Ensembl" id="ENSOMYT00000088506.2">
    <property type="protein sequence ID" value="ENSOMYP00000081227.2"/>
    <property type="gene ID" value="ENSOMYG00000032512.2"/>
</dbReference>
<dbReference type="CDD" id="cd00201">
    <property type="entry name" value="WW"/>
    <property type="match status" value="4"/>
</dbReference>
<dbReference type="PROSITE" id="PS50020">
    <property type="entry name" value="WW_DOMAIN_2"/>
    <property type="match status" value="4"/>
</dbReference>
<dbReference type="FunFam" id="3.30.2410.10:FF:000002">
    <property type="entry name" value="E3 ubiquitin-protein ligase HECW2"/>
    <property type="match status" value="1"/>
</dbReference>
<dbReference type="Pfam" id="PF00168">
    <property type="entry name" value="C2"/>
    <property type="match status" value="1"/>
</dbReference>
<reference evidence="16" key="1">
    <citation type="submission" date="2020-07" db="EMBL/GenBank/DDBJ databases">
        <title>A long reads based de novo assembly of the rainbow trout Arlee double haploid line genome.</title>
        <authorList>
            <person name="Gao G."/>
            <person name="Palti Y."/>
        </authorList>
    </citation>
    <scope>NUCLEOTIDE SEQUENCE [LARGE SCALE GENOMIC DNA]</scope>
</reference>
<dbReference type="FunFam" id="2.60.40.150:FF:000092">
    <property type="entry name" value="E3 ubiquitin-protein ligase"/>
    <property type="match status" value="1"/>
</dbReference>
<dbReference type="CDD" id="cd00078">
    <property type="entry name" value="HECTc"/>
    <property type="match status" value="1"/>
</dbReference>
<dbReference type="Gene3D" id="3.30.2160.10">
    <property type="entry name" value="Hect, E3 ligase catalytic domain"/>
    <property type="match status" value="1"/>
</dbReference>
<keyword evidence="6 9" id="KW-0833">Ubl conjugation pathway</keyword>
<evidence type="ECO:0000256" key="5">
    <source>
        <dbReference type="ARBA" id="ARBA00022737"/>
    </source>
</evidence>
<evidence type="ECO:0000256" key="7">
    <source>
        <dbReference type="ARBA" id="ARBA00022843"/>
    </source>
</evidence>
<evidence type="ECO:0000256" key="12">
    <source>
        <dbReference type="SAM" id="MobiDB-lite"/>
    </source>
</evidence>
<evidence type="ECO:0000313" key="16">
    <source>
        <dbReference type="Ensembl" id="ENSOMYP00000081227.2"/>
    </source>
</evidence>
<dbReference type="PROSITE" id="PS50237">
    <property type="entry name" value="HECT"/>
    <property type="match status" value="1"/>
</dbReference>
<dbReference type="InterPro" id="IPR001202">
    <property type="entry name" value="WW_dom"/>
</dbReference>
<proteinExistence type="predicted"/>
<dbReference type="InterPro" id="IPR000569">
    <property type="entry name" value="HECT_dom"/>
</dbReference>
<evidence type="ECO:0000259" key="13">
    <source>
        <dbReference type="PROSITE" id="PS50004"/>
    </source>
</evidence>
<dbReference type="GO" id="GO:0043161">
    <property type="term" value="P:proteasome-mediated ubiquitin-dependent protein catabolic process"/>
    <property type="evidence" value="ECO:0007669"/>
    <property type="project" value="TreeGrafter"/>
</dbReference>
<dbReference type="InterPro" id="IPR050409">
    <property type="entry name" value="E3_ubiq-protein_ligase"/>
</dbReference>
<feature type="domain" description="WW" evidence="14">
    <location>
        <begin position="245"/>
        <end position="272"/>
    </location>
</feature>
<dbReference type="UniPathway" id="UPA00143"/>
<sequence length="732" mass="84386">MASSIAKPGPGNGYPMKAQLQIMVLSAKLKENKKNWFGPSPYVEVAVDGQSKKTEKCNNTHSPKWKQLLTVIVTPFSKLIFRVWSHQTLKSDVLLGMATLEVSDTLKSNDMNISEVVQTLQLSTDKDQTDVVGDLSVCLDGMQVDPEMFASAVEANSRSASALCNVIRTVISSPTGRVVAVNGTGSPALSAGGSKGNPLRPPRPSRPPPPTPRRPTSSPGEWVNLLAHLKPTLMLLGILWHGVLWEQRVDQNGRLYFVDHVEKRTTWERPEPLPSGWERRVDPMGRVYFVDHITRTTTWQRPTMETVRNYEQWQHQRNQLQGAMQQFNQRFIFGVNGVPATENKQFDPLGPLPHGWEKRTDSNERVYFVQHTTRTTQWEDPRTQGLLNEKPLPEGWEMRFTVDGIPYFVDHNRRATTYIDPRTGTSSLENGPQITYVRDFKAKVQYFRFWCQQLSMPQHIKITVTRKTLFEDSFQQALFHGKFIDTGFSLPFYKRMLNKPWALKDLESIDTEFYNSLIWIKENDIEECGLEMYFSVDKEILGEITTHELKPDGGEVLVTEENKGEYIRLVAEWRLSRGVEEQTQAFFEGFNEVLPQQYLQYFDAKELEVMLCGMQEIDLTDWQRNTIYRHYARSSKQVLWFWQLIKEMDNEKRMRLLQFVTGTCRLPVGGFSDLLGSNGPQKFCIEKVGKENWLPRSHTCFNRLDLPPYKSYEQLKEKLMFAIEETEGFGQE</sequence>
<dbReference type="InterPro" id="IPR000008">
    <property type="entry name" value="C2_dom"/>
</dbReference>
<evidence type="ECO:0000256" key="11">
    <source>
        <dbReference type="PROSITE-ProRule" id="PRU00104"/>
    </source>
</evidence>
<dbReference type="PANTHER" id="PTHR11254">
    <property type="entry name" value="HECT DOMAIN UBIQUITIN-PROTEIN LIGASE"/>
    <property type="match status" value="1"/>
</dbReference>
<keyword evidence="4 9" id="KW-0808">Transferase</keyword>
<keyword evidence="17" id="KW-1185">Reference proteome</keyword>
<feature type="domain" description="WW" evidence="14">
    <location>
        <begin position="350"/>
        <end position="383"/>
    </location>
</feature>
<dbReference type="Proteomes" id="UP000694395">
    <property type="component" value="Chromosome 9"/>
</dbReference>
<dbReference type="InterPro" id="IPR024928">
    <property type="entry name" value="E3_ub_ligase_SMURF1"/>
</dbReference>
<dbReference type="Gene3D" id="3.30.2410.10">
    <property type="entry name" value="Hect, E3 ligase catalytic domain"/>
    <property type="match status" value="1"/>
</dbReference>
<dbReference type="PROSITE" id="PS01159">
    <property type="entry name" value="WW_DOMAIN_1"/>
    <property type="match status" value="4"/>
</dbReference>
<evidence type="ECO:0000256" key="10">
    <source>
        <dbReference type="PIRSR" id="PIRSR001569-1"/>
    </source>
</evidence>
<dbReference type="SMART" id="SM00239">
    <property type="entry name" value="C2"/>
    <property type="match status" value="1"/>
</dbReference>
<comment type="subcellular location">
    <subcellularLocation>
        <location evidence="2">Nucleus</location>
    </subcellularLocation>
</comment>
<keyword evidence="8" id="KW-0539">Nucleus</keyword>
<dbReference type="EC" id="2.3.2.26" evidence="9"/>
<evidence type="ECO:0000256" key="4">
    <source>
        <dbReference type="ARBA" id="ARBA00022679"/>
    </source>
</evidence>
<dbReference type="GO" id="GO:0035519">
    <property type="term" value="P:protein K29-linked ubiquitination"/>
    <property type="evidence" value="ECO:0007669"/>
    <property type="project" value="TreeGrafter"/>
</dbReference>
<dbReference type="GO" id="GO:0070936">
    <property type="term" value="P:protein K48-linked ubiquitination"/>
    <property type="evidence" value="ECO:0007669"/>
    <property type="project" value="TreeGrafter"/>
</dbReference>
<dbReference type="SMART" id="SM00119">
    <property type="entry name" value="HECTc"/>
    <property type="match status" value="1"/>
</dbReference>
<dbReference type="CDD" id="cd04021">
    <property type="entry name" value="C2_E3_ubiquitin_ligase"/>
    <property type="match status" value="1"/>
</dbReference>
<evidence type="ECO:0000256" key="9">
    <source>
        <dbReference type="PIRNR" id="PIRNR001569"/>
    </source>
</evidence>
<comment type="pathway">
    <text evidence="3 9">Protein modification; protein ubiquitination.</text>
</comment>
<accession>A0A8C7TEK1</accession>